<name>A0A4Q7CNK8_9STAP</name>
<dbReference type="Proteomes" id="UP000293854">
    <property type="component" value="Unassembled WGS sequence"/>
</dbReference>
<reference evidence="3 4" key="1">
    <citation type="submission" date="2018-11" db="EMBL/GenBank/DDBJ databases">
        <title>Genomic profiling of Staphylococcus species from a Poultry farm system in KwaZulu-Natal, South Africa.</title>
        <authorList>
            <person name="Amoako D.G."/>
            <person name="Somboro A.M."/>
            <person name="Abia A.L.K."/>
            <person name="Bester L.A."/>
            <person name="Essack S.Y."/>
        </authorList>
    </citation>
    <scope>NUCLEOTIDE SEQUENCE [LARGE SCALE GENOMIC DNA]</scope>
    <source>
        <strain evidence="3 4">SA11</strain>
    </source>
</reference>
<dbReference type="PROSITE" id="PS51257">
    <property type="entry name" value="PROKAR_LIPOPROTEIN"/>
    <property type="match status" value="1"/>
</dbReference>
<gene>
    <name evidence="3" type="ORF">EIG99_04035</name>
</gene>
<evidence type="ECO:0000313" key="4">
    <source>
        <dbReference type="Proteomes" id="UP000293854"/>
    </source>
</evidence>
<evidence type="ECO:0000256" key="2">
    <source>
        <dbReference type="SAM" id="SignalP"/>
    </source>
</evidence>
<protein>
    <recommendedName>
        <fullName evidence="5">Lipoprotein</fullName>
    </recommendedName>
</protein>
<feature type="chain" id="PRO_5038347373" description="Lipoprotein" evidence="2">
    <location>
        <begin position="18"/>
        <end position="280"/>
    </location>
</feature>
<accession>A0A4Q7CNK8</accession>
<evidence type="ECO:0000313" key="3">
    <source>
        <dbReference type="EMBL" id="RZI03243.1"/>
    </source>
</evidence>
<evidence type="ECO:0008006" key="5">
    <source>
        <dbReference type="Google" id="ProtNLM"/>
    </source>
</evidence>
<dbReference type="AlphaFoldDB" id="A0A4Q7CNK8"/>
<evidence type="ECO:0000256" key="1">
    <source>
        <dbReference type="SAM" id="MobiDB-lite"/>
    </source>
</evidence>
<feature type="signal peptide" evidence="2">
    <location>
        <begin position="1"/>
        <end position="17"/>
    </location>
</feature>
<keyword evidence="2" id="KW-0732">Signal</keyword>
<dbReference type="RefSeq" id="WP_130135364.1">
    <property type="nucleotide sequence ID" value="NZ_RQTE01000069.1"/>
</dbReference>
<feature type="region of interest" description="Disordered" evidence="1">
    <location>
        <begin position="21"/>
        <end position="47"/>
    </location>
</feature>
<feature type="region of interest" description="Disordered" evidence="1">
    <location>
        <begin position="256"/>
        <end position="280"/>
    </location>
</feature>
<dbReference type="EMBL" id="RQTE01000069">
    <property type="protein sequence ID" value="RZI03243.1"/>
    <property type="molecule type" value="Genomic_DNA"/>
</dbReference>
<feature type="compositionally biased region" description="Basic and acidic residues" evidence="1">
    <location>
        <begin position="23"/>
        <end position="45"/>
    </location>
</feature>
<proteinExistence type="predicted"/>
<comment type="caution">
    <text evidence="3">The sequence shown here is derived from an EMBL/GenBank/DDBJ whole genome shotgun (WGS) entry which is preliminary data.</text>
</comment>
<sequence length="280" mass="31780">MKKITPALLIATPLLLAGCGQNNEDKNETKHTDNTESTTKSKETTSEQNYKDITLSDIFADGKPHILYRISPMVENGGEDNKHQPVKVVDNSIDDASVSQVIYVKNNQARQFFIYSNDDLRLGKFLKISPDEILKKMNHLAEIQEKEGDNMNPSMTTTDNFTNIEKFIYQKNHKIEGTGYNFSPATDGTLEINPENPNLKLRTKEFKPDFTAKVKPFKYKGKTYAGISPYDGEILITEVPADTEIELDTKKDKDMHVIDYKDSESGQKEAEEKKKDFDNL</sequence>
<organism evidence="3 4">
    <name type="scientific">Staphylococcus condimenti</name>
    <dbReference type="NCBI Taxonomy" id="70255"/>
    <lineage>
        <taxon>Bacteria</taxon>
        <taxon>Bacillati</taxon>
        <taxon>Bacillota</taxon>
        <taxon>Bacilli</taxon>
        <taxon>Bacillales</taxon>
        <taxon>Staphylococcaceae</taxon>
        <taxon>Staphylococcus</taxon>
    </lineage>
</organism>